<dbReference type="AlphaFoldDB" id="A0A6A9QMW5"/>
<dbReference type="InterPro" id="IPR052548">
    <property type="entry name" value="Type_VII_TA_antitoxin"/>
</dbReference>
<sequence length="134" mass="16020">MLMKEPQNNRESRLSIRQREFMDYVYELCSKYTVILFGSRGRGDFTEESDYDILVIGEGNVPMHQEEWIDVYFVELSSLDKKIEEFHPFVIDSFYEGFPLCDTLKIYDKIKVKVLERVKGFRKDKIGWIKESKK</sequence>
<dbReference type="Gene3D" id="3.30.460.10">
    <property type="entry name" value="Beta Polymerase, domain 2"/>
    <property type="match status" value="1"/>
</dbReference>
<gene>
    <name evidence="2" type="ORF">GC250_10630</name>
</gene>
<feature type="domain" description="Polymerase nucleotidyl transferase" evidence="1">
    <location>
        <begin position="24"/>
        <end position="91"/>
    </location>
</feature>
<keyword evidence="2" id="KW-0808">Transferase</keyword>
<dbReference type="GO" id="GO:0016779">
    <property type="term" value="F:nucleotidyltransferase activity"/>
    <property type="evidence" value="ECO:0007669"/>
    <property type="project" value="InterPro"/>
</dbReference>
<organism evidence="2 3">
    <name type="scientific">Sulfuracidifex metallicus DSM 6482 = JCM 9184</name>
    <dbReference type="NCBI Taxonomy" id="523847"/>
    <lineage>
        <taxon>Archaea</taxon>
        <taxon>Thermoproteota</taxon>
        <taxon>Thermoprotei</taxon>
        <taxon>Sulfolobales</taxon>
        <taxon>Sulfolobaceae</taxon>
        <taxon>Sulfuracidifex</taxon>
    </lineage>
</organism>
<reference evidence="2 3" key="1">
    <citation type="submission" date="2019-10" db="EMBL/GenBank/DDBJ databases">
        <title>Sequencing and Assembly of Multiple Reported Metal-Biooxidizing Members of the Extremely Thermoacidophilic Archaeal Family Sulfolobaceae.</title>
        <authorList>
            <person name="Counts J.A."/>
            <person name="Kelly R.M."/>
        </authorList>
    </citation>
    <scope>NUCLEOTIDE SEQUENCE [LARGE SCALE GENOMIC DNA]</scope>
    <source>
        <strain evidence="2 3">DSM 6482</strain>
    </source>
</reference>
<evidence type="ECO:0000313" key="2">
    <source>
        <dbReference type="EMBL" id="MUN29874.1"/>
    </source>
</evidence>
<comment type="caution">
    <text evidence="2">The sequence shown here is derived from an EMBL/GenBank/DDBJ whole genome shotgun (WGS) entry which is preliminary data.</text>
</comment>
<dbReference type="PANTHER" id="PTHR33933">
    <property type="entry name" value="NUCLEOTIDYLTRANSFERASE"/>
    <property type="match status" value="1"/>
</dbReference>
<dbReference type="Pfam" id="PF01909">
    <property type="entry name" value="NTP_transf_2"/>
    <property type="match status" value="1"/>
</dbReference>
<dbReference type="InterPro" id="IPR043519">
    <property type="entry name" value="NT_sf"/>
</dbReference>
<name>A0A6A9QMW5_SULME</name>
<dbReference type="SUPFAM" id="SSF81301">
    <property type="entry name" value="Nucleotidyltransferase"/>
    <property type="match status" value="1"/>
</dbReference>
<keyword evidence="3" id="KW-1185">Reference proteome</keyword>
<dbReference type="PANTHER" id="PTHR33933:SF1">
    <property type="entry name" value="PROTEIN ADENYLYLTRANSFERASE MNTA-RELATED"/>
    <property type="match status" value="1"/>
</dbReference>
<dbReference type="EMBL" id="WGGD01000005">
    <property type="protein sequence ID" value="MUN29874.1"/>
    <property type="molecule type" value="Genomic_DNA"/>
</dbReference>
<accession>A0A6A9QMW5</accession>
<dbReference type="Proteomes" id="UP000470772">
    <property type="component" value="Unassembled WGS sequence"/>
</dbReference>
<proteinExistence type="predicted"/>
<dbReference type="CDD" id="cd05403">
    <property type="entry name" value="NT_KNTase_like"/>
    <property type="match status" value="1"/>
</dbReference>
<dbReference type="InterPro" id="IPR002934">
    <property type="entry name" value="Polymerase_NTP_transf_dom"/>
</dbReference>
<evidence type="ECO:0000259" key="1">
    <source>
        <dbReference type="Pfam" id="PF01909"/>
    </source>
</evidence>
<protein>
    <submittedName>
        <fullName evidence="2">Nucleotidyltransferase domain-containing protein</fullName>
    </submittedName>
</protein>
<evidence type="ECO:0000313" key="3">
    <source>
        <dbReference type="Proteomes" id="UP000470772"/>
    </source>
</evidence>